<evidence type="ECO:0000256" key="1">
    <source>
        <dbReference type="SAM" id="MobiDB-lite"/>
    </source>
</evidence>
<feature type="non-terminal residue" evidence="2">
    <location>
        <position position="1"/>
    </location>
</feature>
<organism evidence="2 3">
    <name type="scientific">Bonamia ostreae</name>
    <dbReference type="NCBI Taxonomy" id="126728"/>
    <lineage>
        <taxon>Eukaryota</taxon>
        <taxon>Sar</taxon>
        <taxon>Rhizaria</taxon>
        <taxon>Endomyxa</taxon>
        <taxon>Ascetosporea</taxon>
        <taxon>Haplosporida</taxon>
        <taxon>Bonamia</taxon>
    </lineage>
</organism>
<reference evidence="2 3" key="1">
    <citation type="journal article" date="2024" name="BMC Biol.">
        <title>Comparative genomics of Ascetosporea gives new insight into the evolutionary basis for animal parasitism in Rhizaria.</title>
        <authorList>
            <person name="Hiltunen Thoren M."/>
            <person name="Onut-Brannstrom I."/>
            <person name="Alfjorden A."/>
            <person name="Peckova H."/>
            <person name="Swords F."/>
            <person name="Hooper C."/>
            <person name="Holzer A.S."/>
            <person name="Bass D."/>
            <person name="Burki F."/>
        </authorList>
    </citation>
    <scope>NUCLEOTIDE SEQUENCE [LARGE SCALE GENOMIC DNA]</scope>
    <source>
        <strain evidence="2">20-A016</strain>
    </source>
</reference>
<proteinExistence type="predicted"/>
<accession>A0ABV2ARA6</accession>
<evidence type="ECO:0000313" key="2">
    <source>
        <dbReference type="EMBL" id="MES1922206.1"/>
    </source>
</evidence>
<dbReference type="Proteomes" id="UP001439008">
    <property type="component" value="Unassembled WGS sequence"/>
</dbReference>
<protein>
    <submittedName>
        <fullName evidence="2">Uncharacterized protein</fullName>
    </submittedName>
</protein>
<keyword evidence="3" id="KW-1185">Reference proteome</keyword>
<dbReference type="EMBL" id="JBDODL010002385">
    <property type="protein sequence ID" value="MES1922206.1"/>
    <property type="molecule type" value="Genomic_DNA"/>
</dbReference>
<evidence type="ECO:0000313" key="3">
    <source>
        <dbReference type="Proteomes" id="UP001439008"/>
    </source>
</evidence>
<name>A0ABV2ARA6_9EUKA</name>
<sequence>HLECTDENDMFMDILKDTRWVDDDLQSFLDVAIQSRRPVTIKVLLSLVSTIPFPKFFLLLFEMDEETCVEVFQREKYRDRKNLLAALQRACLMNMKTLVREILKQGVKLQPVVLLTDFSFGITEILIKEYPWCLRELHEIEKILTNPRSNRLLKSEIQKKPETAESGSINTDKHTVLYERNA</sequence>
<gene>
    <name evidence="2" type="ORF">MHBO_003717</name>
</gene>
<feature type="region of interest" description="Disordered" evidence="1">
    <location>
        <begin position="156"/>
        <end position="175"/>
    </location>
</feature>
<comment type="caution">
    <text evidence="2">The sequence shown here is derived from an EMBL/GenBank/DDBJ whole genome shotgun (WGS) entry which is preliminary data.</text>
</comment>